<evidence type="ECO:0000313" key="2">
    <source>
        <dbReference type="Proteomes" id="UP001159428"/>
    </source>
</evidence>
<sequence length="544" mass="62790">MKGMATVSPAGNEHLLMLLRENNHNWFSFVGELKMLLHMYTPEVLNQVLVDLAAFLPFSDLPDEEERLVEQSRQAFLMTERRVAREDDDVLSDSESDDPEDWVDVDEITCGKRKEKQKKRDRRRLLKLVAEKSVLKRRVPKRASKLLKQFPNLGKDIEDFVHENRIGADAWRRTGVATFDGNVKSGPRVTYRKIKEHLERKYQRKFSYGAIVQLSVVRNKRRQSSKRYWGAAQITCRRARKGFNIKLNPDAHWSSSFYKGLDKIQLEDGRDKCIINRDDAAGFRLDTTYTHKQYKAISDASQQEVTTRTHYVNKYASILQVTSYLVPGIQALHEEQANILHSVDGAADEGPSHKEVKFMWTERHLEQEKVCTLVTTRCSGSSYLNRVELQNGCLSVAHGNIFIPSTIHGTNFGKNGSIDYEKLERNLDAATDVYISKCNNAPFGNSSITLFKGNRNDLARKYKSRRPHLIAFLKGSQQSKRKLKEENPALFEYFTEIWQLRDRHMVEGLPSQYIFQLLPCYKDVCIHPVCRKGKPDKELVWYAG</sequence>
<dbReference type="AlphaFoldDB" id="A0AAU9VZM2"/>
<evidence type="ECO:0000313" key="1">
    <source>
        <dbReference type="EMBL" id="CAH3040969.1"/>
    </source>
</evidence>
<comment type="caution">
    <text evidence="1">The sequence shown here is derived from an EMBL/GenBank/DDBJ whole genome shotgun (WGS) entry which is preliminary data.</text>
</comment>
<gene>
    <name evidence="1" type="ORF">PMEA_00029176</name>
</gene>
<accession>A0AAU9VZM2</accession>
<name>A0AAU9VZM2_9CNID</name>
<dbReference type="EMBL" id="CALNXJ010000006">
    <property type="protein sequence ID" value="CAH3040969.1"/>
    <property type="molecule type" value="Genomic_DNA"/>
</dbReference>
<dbReference type="Proteomes" id="UP001159428">
    <property type="component" value="Unassembled WGS sequence"/>
</dbReference>
<organism evidence="1 2">
    <name type="scientific">Pocillopora meandrina</name>
    <dbReference type="NCBI Taxonomy" id="46732"/>
    <lineage>
        <taxon>Eukaryota</taxon>
        <taxon>Metazoa</taxon>
        <taxon>Cnidaria</taxon>
        <taxon>Anthozoa</taxon>
        <taxon>Hexacorallia</taxon>
        <taxon>Scleractinia</taxon>
        <taxon>Astrocoeniina</taxon>
        <taxon>Pocilloporidae</taxon>
        <taxon>Pocillopora</taxon>
    </lineage>
</organism>
<reference evidence="1 2" key="1">
    <citation type="submission" date="2022-05" db="EMBL/GenBank/DDBJ databases">
        <authorList>
            <consortium name="Genoscope - CEA"/>
            <person name="William W."/>
        </authorList>
    </citation>
    <scope>NUCLEOTIDE SEQUENCE [LARGE SCALE GENOMIC DNA]</scope>
</reference>
<proteinExistence type="predicted"/>
<protein>
    <submittedName>
        <fullName evidence="1">Uncharacterized protein</fullName>
    </submittedName>
</protein>
<keyword evidence="2" id="KW-1185">Reference proteome</keyword>